<organism evidence="6 7">
    <name type="scientific">Citricoccus zhacaiensis</name>
    <dbReference type="NCBI Taxonomy" id="489142"/>
    <lineage>
        <taxon>Bacteria</taxon>
        <taxon>Bacillati</taxon>
        <taxon>Actinomycetota</taxon>
        <taxon>Actinomycetes</taxon>
        <taxon>Micrococcales</taxon>
        <taxon>Micrococcaceae</taxon>
        <taxon>Citricoccus</taxon>
    </lineage>
</organism>
<dbReference type="Proteomes" id="UP000642509">
    <property type="component" value="Unassembled WGS sequence"/>
</dbReference>
<protein>
    <submittedName>
        <fullName evidence="6">2-hydroxyglutaryl-CoA dehydratase</fullName>
    </submittedName>
</protein>
<sequence length="327" mass="33717">MQWYTMGVDLGSTTAKAVIVDAAGEIVASRVVQMGAVSRQAVGVAIESVLEDACLSSEDIARTISTGYGRRLVPGADKTFTEITCHARGAAALSPGVRLVIDIGGQDSKAIAVDDDGLVDRFALNDRCASGTGRFFDVLCRALEVDLDEVVDLALAGTENLEVSSMCATFAETEVISLLAQGSAPADISASVHRSVAARTLGLVAQVGKAIPAVMTGGVAQNKALVTFLSDALGQDLVILDTPQIAGALGAALIARDEYQGQLGLTVQDIETDRQLVAQRSGGLRDCTGCDGHLGDGHAHDHDGGSRRPVPVILQTDALSAAGPSPR</sequence>
<keyword evidence="3" id="KW-0408">Iron</keyword>
<evidence type="ECO:0000256" key="4">
    <source>
        <dbReference type="ARBA" id="ARBA00023014"/>
    </source>
</evidence>
<dbReference type="SUPFAM" id="SSF53067">
    <property type="entry name" value="Actin-like ATPase domain"/>
    <property type="match status" value="1"/>
</dbReference>
<comment type="cofactor">
    <cofactor evidence="1">
        <name>[4Fe-4S] cluster</name>
        <dbReference type="ChEBI" id="CHEBI:49883"/>
    </cofactor>
</comment>
<dbReference type="InterPro" id="IPR051805">
    <property type="entry name" value="Dehydratase_Activator_Redct"/>
</dbReference>
<dbReference type="PANTHER" id="PTHR32329:SF2">
    <property type="entry name" value="BIFUNCTIONAL PROTEIN [INCLUDES 2-HYDROXYACYL-COA DEHYDRATASE (N-TER) AND ITS ACTIVATOR DOMAIN (C_TERM)"/>
    <property type="match status" value="1"/>
</dbReference>
<keyword evidence="7" id="KW-1185">Reference proteome</keyword>
<accession>A0ABQ2LVK6</accession>
<dbReference type="RefSeq" id="WP_188805292.1">
    <property type="nucleotide sequence ID" value="NZ_BAAAOU010000004.1"/>
</dbReference>
<reference evidence="7" key="1">
    <citation type="journal article" date="2019" name="Int. J. Syst. Evol. Microbiol.">
        <title>The Global Catalogue of Microorganisms (GCM) 10K type strain sequencing project: providing services to taxonomists for standard genome sequencing and annotation.</title>
        <authorList>
            <consortium name="The Broad Institute Genomics Platform"/>
            <consortium name="The Broad Institute Genome Sequencing Center for Infectious Disease"/>
            <person name="Wu L."/>
            <person name="Ma J."/>
        </authorList>
    </citation>
    <scope>NUCLEOTIDE SEQUENCE [LARGE SCALE GENOMIC DNA]</scope>
    <source>
        <strain evidence="7">CGMCC 1.7064</strain>
    </source>
</reference>
<dbReference type="InterPro" id="IPR008275">
    <property type="entry name" value="CoA_E_activase_dom"/>
</dbReference>
<proteinExistence type="predicted"/>
<dbReference type="NCBIfam" id="TIGR00241">
    <property type="entry name" value="CoA_E_activ"/>
    <property type="match status" value="1"/>
</dbReference>
<name>A0ABQ2LVK6_9MICC</name>
<dbReference type="InterPro" id="IPR043129">
    <property type="entry name" value="ATPase_NBD"/>
</dbReference>
<keyword evidence="4" id="KW-0411">Iron-sulfur</keyword>
<dbReference type="InterPro" id="IPR002731">
    <property type="entry name" value="ATPase_BadF"/>
</dbReference>
<gene>
    <name evidence="6" type="ORF">GCM10010977_12450</name>
</gene>
<keyword evidence="2" id="KW-0479">Metal-binding</keyword>
<comment type="caution">
    <text evidence="6">The sequence shown here is derived from an EMBL/GenBank/DDBJ whole genome shotgun (WGS) entry which is preliminary data.</text>
</comment>
<dbReference type="EMBL" id="BMLQ01000003">
    <property type="protein sequence ID" value="GGO43701.1"/>
    <property type="molecule type" value="Genomic_DNA"/>
</dbReference>
<feature type="domain" description="ATPase BadF/BadG/BcrA/BcrD type" evidence="5">
    <location>
        <begin position="7"/>
        <end position="255"/>
    </location>
</feature>
<evidence type="ECO:0000256" key="3">
    <source>
        <dbReference type="ARBA" id="ARBA00023004"/>
    </source>
</evidence>
<dbReference type="PANTHER" id="PTHR32329">
    <property type="entry name" value="BIFUNCTIONAL PROTEIN [INCLUDES 2-HYDROXYACYL-COA DEHYDRATASE (N-TER) AND ITS ACTIVATOR DOMAIN (C_TERM)-RELATED"/>
    <property type="match status" value="1"/>
</dbReference>
<evidence type="ECO:0000256" key="1">
    <source>
        <dbReference type="ARBA" id="ARBA00001966"/>
    </source>
</evidence>
<evidence type="ECO:0000259" key="5">
    <source>
        <dbReference type="Pfam" id="PF01869"/>
    </source>
</evidence>
<dbReference type="Gene3D" id="3.30.420.40">
    <property type="match status" value="2"/>
</dbReference>
<evidence type="ECO:0000313" key="7">
    <source>
        <dbReference type="Proteomes" id="UP000642509"/>
    </source>
</evidence>
<evidence type="ECO:0000256" key="2">
    <source>
        <dbReference type="ARBA" id="ARBA00022723"/>
    </source>
</evidence>
<dbReference type="Pfam" id="PF01869">
    <property type="entry name" value="BcrAD_BadFG"/>
    <property type="match status" value="1"/>
</dbReference>
<dbReference type="CDD" id="cd24036">
    <property type="entry name" value="ASKHA_NBD_BcrAD_BadFG_HgdC_HadI"/>
    <property type="match status" value="1"/>
</dbReference>
<evidence type="ECO:0000313" key="6">
    <source>
        <dbReference type="EMBL" id="GGO43701.1"/>
    </source>
</evidence>